<sequence>MNTEHLVKMANQIGNFFSTMPDRDQAIADLATHLKRFWEPRMRKAFLAHVEQTQGAGVDAIVLEAVSRHLQQLAV</sequence>
<name>A0AAD0U864_9BURK</name>
<accession>A0AAD0U864</accession>
<evidence type="ECO:0000313" key="2">
    <source>
        <dbReference type="Proteomes" id="UP000269199"/>
    </source>
</evidence>
<dbReference type="RefSeq" id="WP_058894766.1">
    <property type="nucleotide sequence ID" value="NZ_CP024996.1"/>
</dbReference>
<protein>
    <submittedName>
        <fullName evidence="1">Formate dehydrogenase</fullName>
    </submittedName>
</protein>
<dbReference type="InterPro" id="IPR021074">
    <property type="entry name" value="Formate_DH_dsu"/>
</dbReference>
<reference evidence="1 2" key="1">
    <citation type="submission" date="2017-11" db="EMBL/GenBank/DDBJ databases">
        <title>Complete genome sequence of Herbaspirillum rubrisubalbicans DSM 11543.</title>
        <authorList>
            <person name="Chen M."/>
            <person name="An Q."/>
        </authorList>
    </citation>
    <scope>NUCLEOTIDE SEQUENCE [LARGE SCALE GENOMIC DNA]</scope>
    <source>
        <strain evidence="1 2">DSM 11543</strain>
    </source>
</reference>
<proteinExistence type="predicted"/>
<gene>
    <name evidence="1" type="ORF">RC54_07265</name>
</gene>
<organism evidence="1 2">
    <name type="scientific">Herbaspirillum rubrisubalbicans</name>
    <dbReference type="NCBI Taxonomy" id="80842"/>
    <lineage>
        <taxon>Bacteria</taxon>
        <taxon>Pseudomonadati</taxon>
        <taxon>Pseudomonadota</taxon>
        <taxon>Betaproteobacteria</taxon>
        <taxon>Burkholderiales</taxon>
        <taxon>Oxalobacteraceae</taxon>
        <taxon>Herbaspirillum</taxon>
    </lineage>
</organism>
<dbReference type="AlphaFoldDB" id="A0AAD0U864"/>
<evidence type="ECO:0000313" key="1">
    <source>
        <dbReference type="EMBL" id="AYR23637.1"/>
    </source>
</evidence>
<dbReference type="EMBL" id="CP024996">
    <property type="protein sequence ID" value="AYR23637.1"/>
    <property type="molecule type" value="Genomic_DNA"/>
</dbReference>
<dbReference type="Pfam" id="PF11390">
    <property type="entry name" value="FdsD"/>
    <property type="match status" value="1"/>
</dbReference>
<dbReference type="Proteomes" id="UP000269199">
    <property type="component" value="Chromosome"/>
</dbReference>